<feature type="transmembrane region" description="Helical" evidence="1">
    <location>
        <begin position="74"/>
        <end position="94"/>
    </location>
</feature>
<feature type="domain" description="AbiEi antitoxin N-terminal" evidence="3">
    <location>
        <begin position="16"/>
        <end position="61"/>
    </location>
</feature>
<evidence type="ECO:0000259" key="3">
    <source>
        <dbReference type="Pfam" id="PF13338"/>
    </source>
</evidence>
<sequence length="302" mass="32636">MQPERPLMRPKPVDDLHQLISRQDGVVSASQAIATGLSRSAIGRRRASGEWVAVARAVYLVAGHHRSARAQARIAVLSVGTDAALGGLAAAWWLGLHPTEPRKHLVFTASRGAHGRSSATAVIRHRHLDEVDVTTHADLRVTATALTVLDAAAELGIAVLDSALLSGTVKLADLEAAHSRYPRRHGSPTITRYLRLLGDGARSEAERIVATLFHESGTVGWTPNMSAEGYVIDVAFTREKLAVEIDGFAHHRDVTTFQRDRTKRNALIAAGWTVLNFTWADIVERGDQVVTTVRGALSRSVA</sequence>
<keyword evidence="1" id="KW-0812">Transmembrane</keyword>
<reference evidence="4 5" key="1">
    <citation type="submission" date="2018-05" db="EMBL/GenBank/DDBJ databases">
        <title>Complete genome sequence of Gordonia terrae NRRL B-16283.</title>
        <authorList>
            <person name="Garlena R.A."/>
            <person name="Russell D.A."/>
            <person name="Hatfull G.F."/>
        </authorList>
    </citation>
    <scope>NUCLEOTIDE SEQUENCE [LARGE SCALE GENOMIC DNA]</scope>
    <source>
        <strain evidence="4 5">NRRL B-16283</strain>
    </source>
</reference>
<dbReference type="EMBL" id="CP029604">
    <property type="protein sequence ID" value="AWO84817.1"/>
    <property type="molecule type" value="Genomic_DNA"/>
</dbReference>
<evidence type="ECO:0000256" key="1">
    <source>
        <dbReference type="SAM" id="Phobius"/>
    </source>
</evidence>
<evidence type="ECO:0000313" key="4">
    <source>
        <dbReference type="EMBL" id="AWO84817.1"/>
    </source>
</evidence>
<dbReference type="AlphaFoldDB" id="A0AAD0NY31"/>
<evidence type="ECO:0000259" key="2">
    <source>
        <dbReference type="Pfam" id="PF04480"/>
    </source>
</evidence>
<proteinExistence type="predicted"/>
<keyword evidence="1" id="KW-1133">Transmembrane helix</keyword>
<accession>A0AAD0NY31</accession>
<dbReference type="InterPro" id="IPR007569">
    <property type="entry name" value="DUF559"/>
</dbReference>
<dbReference type="Pfam" id="PF13338">
    <property type="entry name" value="AbiEi_4"/>
    <property type="match status" value="1"/>
</dbReference>
<keyword evidence="1" id="KW-0472">Membrane</keyword>
<name>A0AAD0NY31_9ACTN</name>
<dbReference type="SUPFAM" id="SSF52980">
    <property type="entry name" value="Restriction endonuclease-like"/>
    <property type="match status" value="1"/>
</dbReference>
<dbReference type="Proteomes" id="UP000247118">
    <property type="component" value="Chromosome"/>
</dbReference>
<protein>
    <submittedName>
        <fullName evidence="4">DUF559 domain-containing protein</fullName>
    </submittedName>
</protein>
<dbReference type="InterPro" id="IPR025159">
    <property type="entry name" value="AbiEi_N"/>
</dbReference>
<gene>
    <name evidence="4" type="ORF">DLJ61_16045</name>
</gene>
<dbReference type="Pfam" id="PF04480">
    <property type="entry name" value="DUF559"/>
    <property type="match status" value="1"/>
</dbReference>
<organism evidence="4 5">
    <name type="scientific">Gordonia terrae</name>
    <dbReference type="NCBI Taxonomy" id="2055"/>
    <lineage>
        <taxon>Bacteria</taxon>
        <taxon>Bacillati</taxon>
        <taxon>Actinomycetota</taxon>
        <taxon>Actinomycetes</taxon>
        <taxon>Mycobacteriales</taxon>
        <taxon>Gordoniaceae</taxon>
        <taxon>Gordonia</taxon>
    </lineage>
</organism>
<evidence type="ECO:0000313" key="5">
    <source>
        <dbReference type="Proteomes" id="UP000247118"/>
    </source>
</evidence>
<feature type="domain" description="DUF559" evidence="2">
    <location>
        <begin position="228"/>
        <end position="294"/>
    </location>
</feature>
<dbReference type="Gene3D" id="3.40.960.10">
    <property type="entry name" value="VSR Endonuclease"/>
    <property type="match status" value="1"/>
</dbReference>
<dbReference type="InterPro" id="IPR011335">
    <property type="entry name" value="Restrct_endonuc-II-like"/>
</dbReference>